<feature type="transmembrane region" description="Helical" evidence="5">
    <location>
        <begin position="116"/>
        <end position="136"/>
    </location>
</feature>
<evidence type="ECO:0000256" key="3">
    <source>
        <dbReference type="ARBA" id="ARBA00022989"/>
    </source>
</evidence>
<feature type="transmembrane region" description="Helical" evidence="5">
    <location>
        <begin position="40"/>
        <end position="60"/>
    </location>
</feature>
<evidence type="ECO:0000256" key="1">
    <source>
        <dbReference type="ARBA" id="ARBA00004141"/>
    </source>
</evidence>
<name>A0A1L9V6X3_ASPGL</name>
<keyword evidence="2 5" id="KW-0812">Transmembrane</keyword>
<dbReference type="PANTHER" id="PTHR37451">
    <property type="entry name" value="MARVEL DOMAIN"/>
    <property type="match status" value="1"/>
</dbReference>
<dbReference type="Pfam" id="PF01284">
    <property type="entry name" value="MARVEL"/>
    <property type="match status" value="1"/>
</dbReference>
<evidence type="ECO:0000256" key="2">
    <source>
        <dbReference type="ARBA" id="ARBA00022692"/>
    </source>
</evidence>
<keyword evidence="4 5" id="KW-0472">Membrane</keyword>
<reference evidence="8" key="1">
    <citation type="journal article" date="2017" name="Genome Biol.">
        <title>Comparative genomics reveals high biological diversity and specific adaptations in the industrially and medically important fungal genus Aspergillus.</title>
        <authorList>
            <person name="de Vries R.P."/>
            <person name="Riley R."/>
            <person name="Wiebenga A."/>
            <person name="Aguilar-Osorio G."/>
            <person name="Amillis S."/>
            <person name="Uchima C.A."/>
            <person name="Anderluh G."/>
            <person name="Asadollahi M."/>
            <person name="Askin M."/>
            <person name="Barry K."/>
            <person name="Battaglia E."/>
            <person name="Bayram O."/>
            <person name="Benocci T."/>
            <person name="Braus-Stromeyer S.A."/>
            <person name="Caldana C."/>
            <person name="Canovas D."/>
            <person name="Cerqueira G.C."/>
            <person name="Chen F."/>
            <person name="Chen W."/>
            <person name="Choi C."/>
            <person name="Clum A."/>
            <person name="Dos Santos R.A."/>
            <person name="Damasio A.R."/>
            <person name="Diallinas G."/>
            <person name="Emri T."/>
            <person name="Fekete E."/>
            <person name="Flipphi M."/>
            <person name="Freyberg S."/>
            <person name="Gallo A."/>
            <person name="Gournas C."/>
            <person name="Habgood R."/>
            <person name="Hainaut M."/>
            <person name="Harispe M.L."/>
            <person name="Henrissat B."/>
            <person name="Hilden K.S."/>
            <person name="Hope R."/>
            <person name="Hossain A."/>
            <person name="Karabika E."/>
            <person name="Karaffa L."/>
            <person name="Karanyi Z."/>
            <person name="Krasevec N."/>
            <person name="Kuo A."/>
            <person name="Kusch H."/>
            <person name="LaButti K."/>
            <person name="Lagendijk E.L."/>
            <person name="Lapidus A."/>
            <person name="Levasseur A."/>
            <person name="Lindquist E."/>
            <person name="Lipzen A."/>
            <person name="Logrieco A.F."/>
            <person name="MacCabe A."/>
            <person name="Maekelae M.R."/>
            <person name="Malavazi I."/>
            <person name="Melin P."/>
            <person name="Meyer V."/>
            <person name="Mielnichuk N."/>
            <person name="Miskei M."/>
            <person name="Molnar A.P."/>
            <person name="Mule G."/>
            <person name="Ngan C.Y."/>
            <person name="Orejas M."/>
            <person name="Orosz E."/>
            <person name="Ouedraogo J.P."/>
            <person name="Overkamp K.M."/>
            <person name="Park H.-S."/>
            <person name="Perrone G."/>
            <person name="Piumi F."/>
            <person name="Punt P.J."/>
            <person name="Ram A.F."/>
            <person name="Ramon A."/>
            <person name="Rauscher S."/>
            <person name="Record E."/>
            <person name="Riano-Pachon D.M."/>
            <person name="Robert V."/>
            <person name="Roehrig J."/>
            <person name="Ruller R."/>
            <person name="Salamov A."/>
            <person name="Salih N.S."/>
            <person name="Samson R.A."/>
            <person name="Sandor E."/>
            <person name="Sanguinetti M."/>
            <person name="Schuetze T."/>
            <person name="Sepcic K."/>
            <person name="Shelest E."/>
            <person name="Sherlock G."/>
            <person name="Sophianopoulou V."/>
            <person name="Squina F.M."/>
            <person name="Sun H."/>
            <person name="Susca A."/>
            <person name="Todd R.B."/>
            <person name="Tsang A."/>
            <person name="Unkles S.E."/>
            <person name="van de Wiele N."/>
            <person name="van Rossen-Uffink D."/>
            <person name="Oliveira J.V."/>
            <person name="Vesth T.C."/>
            <person name="Visser J."/>
            <person name="Yu J.-H."/>
            <person name="Zhou M."/>
            <person name="Andersen M.R."/>
            <person name="Archer D.B."/>
            <person name="Baker S.E."/>
            <person name="Benoit I."/>
            <person name="Brakhage A.A."/>
            <person name="Braus G.H."/>
            <person name="Fischer R."/>
            <person name="Frisvad J.C."/>
            <person name="Goldman G.H."/>
            <person name="Houbraken J."/>
            <person name="Oakley B."/>
            <person name="Pocsi I."/>
            <person name="Scazzocchio C."/>
            <person name="Seiboth B."/>
            <person name="vanKuyk P.A."/>
            <person name="Wortman J."/>
            <person name="Dyer P.S."/>
            <person name="Grigoriev I.V."/>
        </authorList>
    </citation>
    <scope>NUCLEOTIDE SEQUENCE [LARGE SCALE GENOMIC DNA]</scope>
    <source>
        <strain evidence="8">CBS 516.65</strain>
    </source>
</reference>
<dbReference type="RefSeq" id="XP_022396354.1">
    <property type="nucleotide sequence ID" value="XM_022541457.1"/>
</dbReference>
<dbReference type="Proteomes" id="UP000184300">
    <property type="component" value="Unassembled WGS sequence"/>
</dbReference>
<protein>
    <recommendedName>
        <fullName evidence="6">MARVEL domain-containing protein</fullName>
    </recommendedName>
</protein>
<comment type="subcellular location">
    <subcellularLocation>
        <location evidence="1">Membrane</location>
        <topology evidence="1">Multi-pass membrane protein</topology>
    </subcellularLocation>
</comment>
<sequence length="149" mass="16024">MALSFPWIYPVRFAQFIFGIIVLGLTAYVVSLWWASGSTVNFMLFNGVWTPFVAVPFLVLAPTYFPNLAHRLILVGVELVTMIFWFAGFIALAVALPAASYCHGSACSCLQAATVFGAFEWVLFAITSATAVMGVMRSGPSGKTANVGV</sequence>
<feature type="transmembrane region" description="Helical" evidence="5">
    <location>
        <begin position="12"/>
        <end position="34"/>
    </location>
</feature>
<dbReference type="GO" id="GO:0016020">
    <property type="term" value="C:membrane"/>
    <property type="evidence" value="ECO:0007669"/>
    <property type="project" value="UniProtKB-SubCell"/>
</dbReference>
<organism evidence="7 8">
    <name type="scientific">Aspergillus glaucus CBS 516.65</name>
    <dbReference type="NCBI Taxonomy" id="1160497"/>
    <lineage>
        <taxon>Eukaryota</taxon>
        <taxon>Fungi</taxon>
        <taxon>Dikarya</taxon>
        <taxon>Ascomycota</taxon>
        <taxon>Pezizomycotina</taxon>
        <taxon>Eurotiomycetes</taxon>
        <taxon>Eurotiomycetidae</taxon>
        <taxon>Eurotiales</taxon>
        <taxon>Aspergillaceae</taxon>
        <taxon>Aspergillus</taxon>
        <taxon>Aspergillus subgen. Aspergillus</taxon>
    </lineage>
</organism>
<proteinExistence type="predicted"/>
<evidence type="ECO:0000313" key="8">
    <source>
        <dbReference type="Proteomes" id="UP000184300"/>
    </source>
</evidence>
<dbReference type="OrthoDB" id="2117453at2759"/>
<evidence type="ECO:0000256" key="5">
    <source>
        <dbReference type="SAM" id="Phobius"/>
    </source>
</evidence>
<accession>A0A1L9V6X3</accession>
<evidence type="ECO:0000313" key="7">
    <source>
        <dbReference type="EMBL" id="OJJ79656.1"/>
    </source>
</evidence>
<feature type="transmembrane region" description="Helical" evidence="5">
    <location>
        <begin position="72"/>
        <end position="96"/>
    </location>
</feature>
<dbReference type="VEuPathDB" id="FungiDB:ASPGLDRAFT_136466"/>
<dbReference type="InterPro" id="IPR008253">
    <property type="entry name" value="Marvel"/>
</dbReference>
<feature type="domain" description="MARVEL" evidence="6">
    <location>
        <begin position="9"/>
        <end position="127"/>
    </location>
</feature>
<gene>
    <name evidence="7" type="ORF">ASPGLDRAFT_136466</name>
</gene>
<evidence type="ECO:0000259" key="6">
    <source>
        <dbReference type="Pfam" id="PF01284"/>
    </source>
</evidence>
<keyword evidence="3 5" id="KW-1133">Transmembrane helix</keyword>
<dbReference type="GeneID" id="34457718"/>
<dbReference type="STRING" id="1160497.A0A1L9V6X3"/>
<dbReference type="EMBL" id="KV878916">
    <property type="protein sequence ID" value="OJJ79656.1"/>
    <property type="molecule type" value="Genomic_DNA"/>
</dbReference>
<dbReference type="PANTHER" id="PTHR37451:SF1">
    <property type="entry name" value="MARVEL DOMAIN-CONTAINING PROTEIN"/>
    <property type="match status" value="1"/>
</dbReference>
<keyword evidence="8" id="KW-1185">Reference proteome</keyword>
<dbReference type="AlphaFoldDB" id="A0A1L9V6X3"/>
<evidence type="ECO:0000256" key="4">
    <source>
        <dbReference type="ARBA" id="ARBA00023136"/>
    </source>
</evidence>